<evidence type="ECO:0000313" key="2">
    <source>
        <dbReference type="Proteomes" id="UP000467006"/>
    </source>
</evidence>
<name>A0A7I7K618_9MYCO</name>
<accession>A0A7I7K618</accession>
<evidence type="ECO:0000313" key="1">
    <source>
        <dbReference type="EMBL" id="BBX18852.1"/>
    </source>
</evidence>
<evidence type="ECO:0008006" key="3">
    <source>
        <dbReference type="Google" id="ProtNLM"/>
    </source>
</evidence>
<dbReference type="Proteomes" id="UP000467006">
    <property type="component" value="Chromosome"/>
</dbReference>
<dbReference type="Gene3D" id="2.30.110.10">
    <property type="entry name" value="Electron Transport, Fmn-binding Protein, Chain A"/>
    <property type="match status" value="1"/>
</dbReference>
<dbReference type="Pfam" id="PF04075">
    <property type="entry name" value="F420H2_quin_red"/>
    <property type="match status" value="1"/>
</dbReference>
<protein>
    <recommendedName>
        <fullName evidence="3">Nitroreductase</fullName>
    </recommendedName>
</protein>
<reference evidence="1 2" key="1">
    <citation type="journal article" date="2019" name="Emerg. Microbes Infect.">
        <title>Comprehensive subspecies identification of 175 nontuberculous mycobacteria species based on 7547 genomic profiles.</title>
        <authorList>
            <person name="Matsumoto Y."/>
            <person name="Kinjo T."/>
            <person name="Motooka D."/>
            <person name="Nabeya D."/>
            <person name="Jung N."/>
            <person name="Uechi K."/>
            <person name="Horii T."/>
            <person name="Iida T."/>
            <person name="Fujita J."/>
            <person name="Nakamura S."/>
        </authorList>
    </citation>
    <scope>NUCLEOTIDE SEQUENCE [LARGE SCALE GENOMIC DNA]</scope>
    <source>
        <strain evidence="1 2">JCM 6396</strain>
    </source>
</reference>
<dbReference type="InterPro" id="IPR004378">
    <property type="entry name" value="F420H2_quin_Rdtase"/>
</dbReference>
<dbReference type="EMBL" id="AP022563">
    <property type="protein sequence ID" value="BBX18852.1"/>
    <property type="molecule type" value="Genomic_DNA"/>
</dbReference>
<keyword evidence="2" id="KW-1185">Reference proteome</keyword>
<gene>
    <name evidence="1" type="ORF">MDUV_37120</name>
</gene>
<dbReference type="GO" id="GO:0016491">
    <property type="term" value="F:oxidoreductase activity"/>
    <property type="evidence" value="ECO:0007669"/>
    <property type="project" value="InterPro"/>
</dbReference>
<dbReference type="AlphaFoldDB" id="A0A7I7K618"/>
<dbReference type="KEGG" id="mdu:MDUV_37120"/>
<sequence>MNKPVCRPHPTAAEALQSAVGAVTLVVMAYLKPPWFVRAIFNRVAMATGVGHSQTLTVTRRVSKQPQRIPVVVPEVGGVKYLVSTRGEAEWVKNVRADPRVRLGDTEYVATEVPVAERAPIIAAYRPLAGKVVEGYWKQLPADADHPTFALRPE</sequence>
<proteinExistence type="predicted"/>
<dbReference type="InterPro" id="IPR012349">
    <property type="entry name" value="Split_barrel_FMN-bd"/>
</dbReference>
<organism evidence="1 2">
    <name type="scientific">Mycolicibacterium duvalii</name>
    <dbReference type="NCBI Taxonomy" id="39688"/>
    <lineage>
        <taxon>Bacteria</taxon>
        <taxon>Bacillati</taxon>
        <taxon>Actinomycetota</taxon>
        <taxon>Actinomycetes</taxon>
        <taxon>Mycobacteriales</taxon>
        <taxon>Mycobacteriaceae</taxon>
        <taxon>Mycolicibacterium</taxon>
    </lineage>
</organism>